<feature type="compositionally biased region" description="Basic and acidic residues" evidence="1">
    <location>
        <begin position="744"/>
        <end position="788"/>
    </location>
</feature>
<proteinExistence type="predicted"/>
<keyword evidence="2" id="KW-0472">Membrane</keyword>
<organism evidence="3 4">
    <name type="scientific">Funneliformis geosporum</name>
    <dbReference type="NCBI Taxonomy" id="1117311"/>
    <lineage>
        <taxon>Eukaryota</taxon>
        <taxon>Fungi</taxon>
        <taxon>Fungi incertae sedis</taxon>
        <taxon>Mucoromycota</taxon>
        <taxon>Glomeromycotina</taxon>
        <taxon>Glomeromycetes</taxon>
        <taxon>Glomerales</taxon>
        <taxon>Glomeraceae</taxon>
        <taxon>Funneliformis</taxon>
    </lineage>
</organism>
<name>A0A9W4SM15_9GLOM</name>
<comment type="caution">
    <text evidence="3">The sequence shown here is derived from an EMBL/GenBank/DDBJ whole genome shotgun (WGS) entry which is preliminary data.</text>
</comment>
<feature type="transmembrane region" description="Helical" evidence="2">
    <location>
        <begin position="712"/>
        <end position="731"/>
    </location>
</feature>
<dbReference type="Proteomes" id="UP001153678">
    <property type="component" value="Unassembled WGS sequence"/>
</dbReference>
<evidence type="ECO:0000313" key="4">
    <source>
        <dbReference type="Proteomes" id="UP001153678"/>
    </source>
</evidence>
<dbReference type="EMBL" id="CAMKVN010001146">
    <property type="protein sequence ID" value="CAI2173999.1"/>
    <property type="molecule type" value="Genomic_DNA"/>
</dbReference>
<reference evidence="3" key="1">
    <citation type="submission" date="2022-08" db="EMBL/GenBank/DDBJ databases">
        <authorList>
            <person name="Kallberg Y."/>
            <person name="Tangrot J."/>
            <person name="Rosling A."/>
        </authorList>
    </citation>
    <scope>NUCLEOTIDE SEQUENCE</scope>
    <source>
        <strain evidence="3">Wild A</strain>
    </source>
</reference>
<sequence length="969" mass="110332">MRTKFKINLIIFAIISLYALYTTAQLLQKFYHNETKNYEGTLNTSRAWEKKMYDNGTVVLRIIRIKDIPRIDETIGICTDEKFSLRIIYRNGTVVEKDLDLEIPLFNYCSRFDVTNGKNLELIEYYLIGKNYILVTYYDAINSSDFDTYEDWGIIIDFDGKTLDRIRFGISFVADNILKKNTLITLNVNREKGFIRLSAIKGSANAQWQQFQVDSDGKITTTTLTNGTLEFVDYSSLSVDVISTVDEGYAMVFANTTGLFSPQIPVDNSTMMIPQCQVFAIPIRYNETQIEPLLLYQTPIPNLIIESLFCNIASVGVGQVCLLTVRNPDNLRFVSKIAFLSSGSVFSFTNINYVIPEGATFNEEWKVVSLPFGGFLLTNSNPDPNGGKGNLIYGYILNNDTESVRAWSLEEPHLANANGLFLVLPNNTLMMSDLEIENDNSWSFTMIELPKIIDRNDNYSNPNIESSSPMIDESFIPGKSIEINFYDPVELSDGQIEIHKMEESGQSSLRQVIPSRDCSLTSDSKTVVVFIYNCTFSVPNEDYFIKMDNNFVKSKAYREPLLGIKEEIWKVKPNERIDGEVLFYPTLAIQLRLTDDGTRAYDEYYSTGNRMIFFDSLIKELADAVPIDSKRLESTKNVEIVSNVENYSHLYLISVVIKHVDSGQMVGTVFKDIRMLVKNKKYTPISTGKFTNYLDDTFDIEITTNLWEKYKYGLLSVFLVGLVVGPSFFFFTRKENDNNEEVDEAKQQEIKQQSEDTEKKLKDEDDAEKGKEKEAAKFDVKRRNENEAAKQPTETSVTPNEATGLMQPVENKDLKDQNLKDWIKNNMAIASAIITLSCADVEVMTVLILDDLPIQYKAPFSKESETYMVMGAFVNIFVEDIPQLIIQILYMLRTVNYGVIPLLSLISSTISLTRNIYNYDMIVSEGLIHSMFLEIVIKIRDPASGLVNHSFKRAVQSDRSIKAKTQIFQ</sequence>
<evidence type="ECO:0000313" key="3">
    <source>
        <dbReference type="EMBL" id="CAI2173999.1"/>
    </source>
</evidence>
<evidence type="ECO:0000256" key="1">
    <source>
        <dbReference type="SAM" id="MobiDB-lite"/>
    </source>
</evidence>
<keyword evidence="2" id="KW-1133">Transmembrane helix</keyword>
<feature type="transmembrane region" description="Helical" evidence="2">
    <location>
        <begin position="827"/>
        <end position="849"/>
    </location>
</feature>
<feature type="compositionally biased region" description="Polar residues" evidence="1">
    <location>
        <begin position="792"/>
        <end position="801"/>
    </location>
</feature>
<protein>
    <submittedName>
        <fullName evidence="3">18655_t:CDS:1</fullName>
    </submittedName>
</protein>
<gene>
    <name evidence="3" type="ORF">FWILDA_LOCUS6369</name>
</gene>
<keyword evidence="4" id="KW-1185">Reference proteome</keyword>
<dbReference type="AlphaFoldDB" id="A0A9W4SM15"/>
<accession>A0A9W4SM15</accession>
<evidence type="ECO:0000256" key="2">
    <source>
        <dbReference type="SAM" id="Phobius"/>
    </source>
</evidence>
<feature type="region of interest" description="Disordered" evidence="1">
    <location>
        <begin position="740"/>
        <end position="808"/>
    </location>
</feature>
<dbReference type="OrthoDB" id="2420894at2759"/>
<keyword evidence="2" id="KW-0812">Transmembrane</keyword>